<keyword evidence="2" id="KW-0472">Membrane</keyword>
<evidence type="ECO:0000313" key="8">
    <source>
        <dbReference type="Proteomes" id="UP000235392"/>
    </source>
</evidence>
<dbReference type="GO" id="GO:0000329">
    <property type="term" value="C:fungal-type vacuole membrane"/>
    <property type="evidence" value="ECO:0007669"/>
    <property type="project" value="TreeGrafter"/>
</dbReference>
<sequence>MFSFSPFHHSSSSQTLNGHPTALLLHPTGDTLFIGTSDGTLHRYKLSKEKNQQPPKLEQSLIKLTTQGNQLTASAGIDSLHFIKEINALVVLSAANISLYDITHWKLQLNSSKWTKSLASSATLQTNILHQLNQQLIPNSNYPPQAENNSDQIPILFSILAVPCKRRLVLFSWKDGQWLDPKEINLPHQVRSLTFPTPLNLFLGYSTGDYATIKLTIPYNSHQPIIHQISEPFPSPISHLITRAITDSPSPIPNSSTPPPKVNSLSSLAFKTTSGLVTLGLTGQAKVVKNSVIRLGSPTHEVIGIKDQIITFFNQNGQLTRSQTLQQQPGLNSIPSSIIYPTPPSETIVKQPYLISLLSSTTTNQSTSSLIIHSIPTLSHLQTIPFPPTQDAHKPYSTANSSSSSPSGKKPSLEPAFQPRPSQHHHPHLLTSSPNSSLIFLIAPQSNQPENSFQYQLECLQMKPWPIQIQQLIELGEYEEALGLMDGLDETHLPNKAVLLKKLNALCGVIDFSKYKYDRAIDTFISLSINPAKVVALYPQEISGTFAKRREEWEQLFGGRRAENYRSTPLIIGPHPPVSEPAHHPHRSRPGSDVGSLPRSGFSHHAANTLVDDDRRSVLSGPSAAPTKGKTADPTLTKTTTDDKGQDDVHFRSSVEVLIRYLTDRRQQVNRAFGATQDRQGLKEEEGGQGGEGKQAVEDLQPSETIFQLEDRPISEIETRAELVQVAKVIDTSLFKSYLVLRPTMLGPLCRLPNWCEVEQVEGLLMEAKRYHELLDLYHGKGQHAKALKLLKKMAMNEEDVQAQIEPTVRYLQKLGSTHLSLILESSKWVFSLCQEQEEEEEGGSTAGCSLGLVKAALEIFVADLSAVESLPKHKIVAFLESLKSPTPIRLYLEFVVRSQKDQDPFFHEQLIQIYVVEFKRLRGLGQLERAQGIYQKLLDHLQDSTSYSSNWVLGRLPPDDMYEARALALGNVGQHDTALRIYVERLGDLGAAEEYCKRVYDKTSGADGSIFLCLLKICLRPTLPEMMSGAGHHKEVKELETKSDGVEEEKGDSGRGGFLGSERLLEAGLELMAQHGHKIADVDELVLLVPPLVPLARLGLFFRRAVAARAPRLRRQRILVSCLAARDLSLATARAALEQRRVKVDQRRLCTGCGKRLGNSVIAVHPPYGEVTHYQCQERFADPHLRRL</sequence>
<dbReference type="Pfam" id="PF10367">
    <property type="entry name" value="zf-Vps39_C"/>
    <property type="match status" value="1"/>
</dbReference>
<accession>A0A2N5UER8</accession>
<feature type="repeat" description="CHCR" evidence="4">
    <location>
        <begin position="864"/>
        <end position="1023"/>
    </location>
</feature>
<comment type="subcellular location">
    <subcellularLocation>
        <location evidence="1">Endomembrane system</location>
        <topology evidence="1">Peripheral membrane protein</topology>
    </subcellularLocation>
</comment>
<evidence type="ECO:0000256" key="1">
    <source>
        <dbReference type="ARBA" id="ARBA00004184"/>
    </source>
</evidence>
<feature type="compositionally biased region" description="Low complexity" evidence="5">
    <location>
        <begin position="401"/>
        <end position="410"/>
    </location>
</feature>
<reference evidence="7 8" key="1">
    <citation type="submission" date="2017-11" db="EMBL/GenBank/DDBJ databases">
        <title>De novo assembly and phasing of dikaryotic genomes from two isolates of Puccinia coronata f. sp. avenae, the causal agent of oat crown rust.</title>
        <authorList>
            <person name="Miller M.E."/>
            <person name="Zhang Y."/>
            <person name="Omidvar V."/>
            <person name="Sperschneider J."/>
            <person name="Schwessinger B."/>
            <person name="Raley C."/>
            <person name="Palmer J.M."/>
            <person name="Garnica D."/>
            <person name="Upadhyaya N."/>
            <person name="Rathjen J."/>
            <person name="Taylor J.M."/>
            <person name="Park R.F."/>
            <person name="Dodds P.N."/>
            <person name="Hirsch C.D."/>
            <person name="Kianian S.F."/>
            <person name="Figueroa M."/>
        </authorList>
    </citation>
    <scope>NUCLEOTIDE SEQUENCE [LARGE SCALE GENOMIC DNA]</scope>
    <source>
        <strain evidence="7">12SD80</strain>
    </source>
</reference>
<gene>
    <name evidence="7" type="ORF">PCASD_12075</name>
</gene>
<dbReference type="InterPro" id="IPR036322">
    <property type="entry name" value="WD40_repeat_dom_sf"/>
</dbReference>
<protein>
    <recommendedName>
        <fullName evidence="6">CNH domain-containing protein</fullName>
    </recommendedName>
</protein>
<name>A0A2N5UER8_9BASI</name>
<dbReference type="InterPro" id="IPR019452">
    <property type="entry name" value="VPS39/TGF_beta_rcpt-assoc_1"/>
</dbReference>
<evidence type="ECO:0000259" key="6">
    <source>
        <dbReference type="PROSITE" id="PS50219"/>
    </source>
</evidence>
<evidence type="ECO:0000256" key="2">
    <source>
        <dbReference type="ARBA" id="ARBA00023136"/>
    </source>
</evidence>
<comment type="similarity">
    <text evidence="3">Belongs to the VAM6/VPS39 family.</text>
</comment>
<evidence type="ECO:0000313" key="7">
    <source>
        <dbReference type="EMBL" id="PLW36254.1"/>
    </source>
</evidence>
<dbReference type="PROSITE" id="PS50219">
    <property type="entry name" value="CNH"/>
    <property type="match status" value="1"/>
</dbReference>
<dbReference type="PROSITE" id="PS50236">
    <property type="entry name" value="CHCR"/>
    <property type="match status" value="1"/>
</dbReference>
<dbReference type="GO" id="GO:0006914">
    <property type="term" value="P:autophagy"/>
    <property type="evidence" value="ECO:0007669"/>
    <property type="project" value="TreeGrafter"/>
</dbReference>
<dbReference type="GO" id="GO:0012505">
    <property type="term" value="C:endomembrane system"/>
    <property type="evidence" value="ECO:0007669"/>
    <property type="project" value="UniProtKB-SubCell"/>
</dbReference>
<proteinExistence type="inferred from homology"/>
<comment type="caution">
    <text evidence="7">The sequence shown here is derived from an EMBL/GenBank/DDBJ whole genome shotgun (WGS) entry which is preliminary data.</text>
</comment>
<evidence type="ECO:0000256" key="3">
    <source>
        <dbReference type="ARBA" id="ARBA00038201"/>
    </source>
</evidence>
<dbReference type="EMBL" id="PGCI01000163">
    <property type="protein sequence ID" value="PLW36254.1"/>
    <property type="molecule type" value="Genomic_DNA"/>
</dbReference>
<feature type="compositionally biased region" description="Basic and acidic residues" evidence="5">
    <location>
        <begin position="1033"/>
        <end position="1046"/>
    </location>
</feature>
<dbReference type="InterPro" id="IPR001180">
    <property type="entry name" value="CNH_dom"/>
</dbReference>
<feature type="region of interest" description="Disordered" evidence="5">
    <location>
        <begin position="672"/>
        <end position="699"/>
    </location>
</feature>
<feature type="region of interest" description="Disordered" evidence="5">
    <location>
        <begin position="383"/>
        <end position="429"/>
    </location>
</feature>
<dbReference type="Proteomes" id="UP000235392">
    <property type="component" value="Unassembled WGS sequence"/>
</dbReference>
<dbReference type="PANTHER" id="PTHR12894:SF49">
    <property type="entry name" value="VAM6_VPS39-LIKE PROTEIN"/>
    <property type="match status" value="1"/>
</dbReference>
<evidence type="ECO:0000256" key="5">
    <source>
        <dbReference type="SAM" id="MobiDB-lite"/>
    </source>
</evidence>
<evidence type="ECO:0000256" key="4">
    <source>
        <dbReference type="PROSITE-ProRule" id="PRU01006"/>
    </source>
</evidence>
<organism evidence="7 8">
    <name type="scientific">Puccinia coronata f. sp. avenae</name>
    <dbReference type="NCBI Taxonomy" id="200324"/>
    <lineage>
        <taxon>Eukaryota</taxon>
        <taxon>Fungi</taxon>
        <taxon>Dikarya</taxon>
        <taxon>Basidiomycota</taxon>
        <taxon>Pucciniomycotina</taxon>
        <taxon>Pucciniomycetes</taxon>
        <taxon>Pucciniales</taxon>
        <taxon>Pucciniaceae</taxon>
        <taxon>Puccinia</taxon>
    </lineage>
</organism>
<dbReference type="GO" id="GO:0006886">
    <property type="term" value="P:intracellular protein transport"/>
    <property type="evidence" value="ECO:0007669"/>
    <property type="project" value="UniProtKB-UniRule"/>
</dbReference>
<dbReference type="InterPro" id="IPR032914">
    <property type="entry name" value="Vam6/VPS39/TRAP1"/>
</dbReference>
<dbReference type="Pfam" id="PF10366">
    <property type="entry name" value="Vps39_1"/>
    <property type="match status" value="1"/>
</dbReference>
<feature type="region of interest" description="Disordered" evidence="5">
    <location>
        <begin position="1030"/>
        <end position="1057"/>
    </location>
</feature>
<dbReference type="InterPro" id="IPR000547">
    <property type="entry name" value="Clathrin_H-chain/VPS_repeat"/>
</dbReference>
<dbReference type="SUPFAM" id="SSF50978">
    <property type="entry name" value="WD40 repeat-like"/>
    <property type="match status" value="1"/>
</dbReference>
<feature type="domain" description="CNH" evidence="6">
    <location>
        <begin position="17"/>
        <end position="399"/>
    </location>
</feature>
<feature type="region of interest" description="Disordered" evidence="5">
    <location>
        <begin position="569"/>
        <end position="647"/>
    </location>
</feature>
<dbReference type="AlphaFoldDB" id="A0A2N5UER8"/>
<dbReference type="PANTHER" id="PTHR12894">
    <property type="entry name" value="CNH DOMAIN CONTAINING"/>
    <property type="match status" value="1"/>
</dbReference>
<dbReference type="InterPro" id="IPR019453">
    <property type="entry name" value="VPS39/TGFA1_Znf"/>
</dbReference>
<dbReference type="GO" id="GO:0034058">
    <property type="term" value="P:endosomal vesicle fusion"/>
    <property type="evidence" value="ECO:0007669"/>
    <property type="project" value="TreeGrafter"/>
</dbReference>